<comment type="caution">
    <text evidence="1">The sequence shown here is derived from an EMBL/GenBank/DDBJ whole genome shotgun (WGS) entry which is preliminary data.</text>
</comment>
<protein>
    <submittedName>
        <fullName evidence="1">Uncharacterized protein</fullName>
    </submittedName>
</protein>
<dbReference type="EMBL" id="JAQIZT010000015">
    <property type="protein sequence ID" value="KAJ6969976.1"/>
    <property type="molecule type" value="Genomic_DNA"/>
</dbReference>
<accession>A0AAD6LN38</accession>
<evidence type="ECO:0000313" key="1">
    <source>
        <dbReference type="EMBL" id="KAJ6969976.1"/>
    </source>
</evidence>
<evidence type="ECO:0000313" key="2">
    <source>
        <dbReference type="Proteomes" id="UP001164929"/>
    </source>
</evidence>
<sequence length="148" mass="17042">MLLHLINSHLDLGRKGQGYPKSLNFKCGGSYAEVVIDLTHTCSTCYINEMKVLLQVFFLFVKGGTCFLQKSRFCLVISRKLLHVLFLKPKWKVMKHCHVTRDDTDNNKQDDAINGMMLANRLFNFTFSRAELVLHATNISIRRANKHI</sequence>
<reference evidence="1" key="1">
    <citation type="journal article" date="2023" name="Mol. Ecol. Resour.">
        <title>Chromosome-level genome assembly of a triploid poplar Populus alba 'Berolinensis'.</title>
        <authorList>
            <person name="Chen S."/>
            <person name="Yu Y."/>
            <person name="Wang X."/>
            <person name="Wang S."/>
            <person name="Zhang T."/>
            <person name="Zhou Y."/>
            <person name="He R."/>
            <person name="Meng N."/>
            <person name="Wang Y."/>
            <person name="Liu W."/>
            <person name="Liu Z."/>
            <person name="Liu J."/>
            <person name="Guo Q."/>
            <person name="Huang H."/>
            <person name="Sederoff R.R."/>
            <person name="Wang G."/>
            <person name="Qu G."/>
            <person name="Chen S."/>
        </authorList>
    </citation>
    <scope>NUCLEOTIDE SEQUENCE</scope>
    <source>
        <strain evidence="1">SC-2020</strain>
    </source>
</reference>
<name>A0AAD6LN38_9ROSI</name>
<keyword evidence="2" id="KW-1185">Reference proteome</keyword>
<dbReference type="AlphaFoldDB" id="A0AAD6LN38"/>
<dbReference type="Proteomes" id="UP001164929">
    <property type="component" value="Chromosome 15"/>
</dbReference>
<gene>
    <name evidence="1" type="ORF">NC653_034516</name>
</gene>
<organism evidence="1 2">
    <name type="scientific">Populus alba x Populus x berolinensis</name>
    <dbReference type="NCBI Taxonomy" id="444605"/>
    <lineage>
        <taxon>Eukaryota</taxon>
        <taxon>Viridiplantae</taxon>
        <taxon>Streptophyta</taxon>
        <taxon>Embryophyta</taxon>
        <taxon>Tracheophyta</taxon>
        <taxon>Spermatophyta</taxon>
        <taxon>Magnoliopsida</taxon>
        <taxon>eudicotyledons</taxon>
        <taxon>Gunneridae</taxon>
        <taxon>Pentapetalae</taxon>
        <taxon>rosids</taxon>
        <taxon>fabids</taxon>
        <taxon>Malpighiales</taxon>
        <taxon>Salicaceae</taxon>
        <taxon>Saliceae</taxon>
        <taxon>Populus</taxon>
    </lineage>
</organism>
<proteinExistence type="predicted"/>